<evidence type="ECO:0000259" key="1">
    <source>
        <dbReference type="Pfam" id="PF00501"/>
    </source>
</evidence>
<keyword evidence="3" id="KW-0436">Ligase</keyword>
<dbReference type="EMBL" id="CP036273">
    <property type="protein sequence ID" value="QDU20012.1"/>
    <property type="molecule type" value="Genomic_DNA"/>
</dbReference>
<organism evidence="3 4">
    <name type="scientific">Urbifossiella limnaea</name>
    <dbReference type="NCBI Taxonomy" id="2528023"/>
    <lineage>
        <taxon>Bacteria</taxon>
        <taxon>Pseudomonadati</taxon>
        <taxon>Planctomycetota</taxon>
        <taxon>Planctomycetia</taxon>
        <taxon>Gemmatales</taxon>
        <taxon>Gemmataceae</taxon>
        <taxon>Urbifossiella</taxon>
    </lineage>
</organism>
<evidence type="ECO:0000313" key="4">
    <source>
        <dbReference type="Proteomes" id="UP000319576"/>
    </source>
</evidence>
<accession>A0A517XRD9</accession>
<dbReference type="GO" id="GO:0047475">
    <property type="term" value="F:phenylacetate-CoA ligase activity"/>
    <property type="evidence" value="ECO:0007669"/>
    <property type="project" value="UniProtKB-EC"/>
</dbReference>
<dbReference type="Gene3D" id="3.40.50.12780">
    <property type="entry name" value="N-terminal domain of ligase-like"/>
    <property type="match status" value="1"/>
</dbReference>
<dbReference type="InterPro" id="IPR042099">
    <property type="entry name" value="ANL_N_sf"/>
</dbReference>
<reference evidence="3 4" key="1">
    <citation type="submission" date="2019-02" db="EMBL/GenBank/DDBJ databases">
        <title>Deep-cultivation of Planctomycetes and their phenomic and genomic characterization uncovers novel biology.</title>
        <authorList>
            <person name="Wiegand S."/>
            <person name="Jogler M."/>
            <person name="Boedeker C."/>
            <person name="Pinto D."/>
            <person name="Vollmers J."/>
            <person name="Rivas-Marin E."/>
            <person name="Kohn T."/>
            <person name="Peeters S.H."/>
            <person name="Heuer A."/>
            <person name="Rast P."/>
            <person name="Oberbeckmann S."/>
            <person name="Bunk B."/>
            <person name="Jeske O."/>
            <person name="Meyerdierks A."/>
            <person name="Storesund J.E."/>
            <person name="Kallscheuer N."/>
            <person name="Luecker S."/>
            <person name="Lage O.M."/>
            <person name="Pohl T."/>
            <person name="Merkel B.J."/>
            <person name="Hornburger P."/>
            <person name="Mueller R.-W."/>
            <person name="Bruemmer F."/>
            <person name="Labrenz M."/>
            <person name="Spormann A.M."/>
            <person name="Op den Camp H."/>
            <person name="Overmann J."/>
            <person name="Amann R."/>
            <person name="Jetten M.S.M."/>
            <person name="Mascher T."/>
            <person name="Medema M.H."/>
            <person name="Devos D.P."/>
            <person name="Kaster A.-K."/>
            <person name="Ovreas L."/>
            <person name="Rohde M."/>
            <person name="Galperin M.Y."/>
            <person name="Jogler C."/>
        </authorList>
    </citation>
    <scope>NUCLEOTIDE SEQUENCE [LARGE SCALE GENOMIC DNA]</scope>
    <source>
        <strain evidence="3 4">ETA_A1</strain>
    </source>
</reference>
<dbReference type="Proteomes" id="UP000319576">
    <property type="component" value="Chromosome"/>
</dbReference>
<evidence type="ECO:0000259" key="2">
    <source>
        <dbReference type="Pfam" id="PF14535"/>
    </source>
</evidence>
<proteinExistence type="predicted"/>
<protein>
    <submittedName>
        <fullName evidence="3">Phenylacetate-coenzyme A ligase</fullName>
        <ecNumber evidence="3">6.2.1.30</ecNumber>
    </submittedName>
</protein>
<feature type="domain" description="AMP-dependent synthetase/ligase" evidence="1">
    <location>
        <begin position="120"/>
        <end position="285"/>
    </location>
</feature>
<dbReference type="KEGG" id="uli:ETAA1_19550"/>
<name>A0A517XRD9_9BACT</name>
<dbReference type="Gene3D" id="3.30.300.30">
    <property type="match status" value="1"/>
</dbReference>
<sequence length="425" mass="46534">MLTPATPPDTLRDAQFGRLRSLLAEVLPGSRFLARKLAGVRPDDLRGPADLARLPFTTKPELAADQAEHPPYGSALSFPIERYSRLHQTSGTSTGRPLRWLDTPESWEAVLRCWQVSFPVMGLSPADRVFFPFSFGPFIGFWSAFEAASRYGALVLPGGGMPSTARLRFLIEHEATVVFATPTYALHLAELAAKERIDLAGSSVRMLVVAGEPGGTIPATRRRIEEVWGARVFDHYGMTEIGPVAVEAVDTPGEMILLESEYLCEILTPDGTDPVPDGEYGELVLTNLGRTGSPLVRYRTGDLVRLATTPDPAGRTWRRLAGGILGRADDMIHVRGNNLYPAAIEAIVRRFPTVAEYRIHVDHTGPLADLRIEVEPADGHDGPALAESVGRAVRDELLFRVEVTPAACGSLPRFELKARRLVHHK</sequence>
<dbReference type="InterPro" id="IPR045851">
    <property type="entry name" value="AMP-bd_C_sf"/>
</dbReference>
<dbReference type="PANTHER" id="PTHR43845">
    <property type="entry name" value="BLR5969 PROTEIN"/>
    <property type="match status" value="1"/>
</dbReference>
<evidence type="ECO:0000313" key="3">
    <source>
        <dbReference type="EMBL" id="QDU20012.1"/>
    </source>
</evidence>
<dbReference type="OrthoDB" id="580775at2"/>
<dbReference type="PANTHER" id="PTHR43845:SF1">
    <property type="entry name" value="BLR5969 PROTEIN"/>
    <property type="match status" value="1"/>
</dbReference>
<feature type="domain" description="AMP-dependent ligase C-terminal" evidence="2">
    <location>
        <begin position="336"/>
        <end position="424"/>
    </location>
</feature>
<dbReference type="RefSeq" id="WP_145236847.1">
    <property type="nucleotide sequence ID" value="NZ_CP036273.1"/>
</dbReference>
<keyword evidence="4" id="KW-1185">Reference proteome</keyword>
<dbReference type="InterPro" id="IPR000873">
    <property type="entry name" value="AMP-dep_synth/lig_dom"/>
</dbReference>
<gene>
    <name evidence="3" type="primary">paaK</name>
    <name evidence="3" type="ORF">ETAA1_19550</name>
</gene>
<dbReference type="InterPro" id="IPR028154">
    <property type="entry name" value="AMP-dep_Lig_C"/>
</dbReference>
<dbReference type="EC" id="6.2.1.30" evidence="3"/>
<dbReference type="SUPFAM" id="SSF56801">
    <property type="entry name" value="Acetyl-CoA synthetase-like"/>
    <property type="match status" value="1"/>
</dbReference>
<dbReference type="Pfam" id="PF14535">
    <property type="entry name" value="AMP-binding_C_2"/>
    <property type="match status" value="1"/>
</dbReference>
<dbReference type="Pfam" id="PF00501">
    <property type="entry name" value="AMP-binding"/>
    <property type="match status" value="1"/>
</dbReference>
<dbReference type="AlphaFoldDB" id="A0A517XRD9"/>